<dbReference type="SUPFAM" id="SSF54909">
    <property type="entry name" value="Dimeric alpha+beta barrel"/>
    <property type="match status" value="1"/>
</dbReference>
<comment type="similarity">
    <text evidence="1">Belongs to the YciI family.</text>
</comment>
<evidence type="ECO:0000256" key="1">
    <source>
        <dbReference type="ARBA" id="ARBA00007689"/>
    </source>
</evidence>
<reference evidence="3" key="1">
    <citation type="submission" date="2021-01" db="EMBL/GenBank/DDBJ databases">
        <title>Whole genome shotgun sequence of Cellulomonas chitinilytica NBRC 110799.</title>
        <authorList>
            <person name="Komaki H."/>
            <person name="Tamura T."/>
        </authorList>
    </citation>
    <scope>NUCLEOTIDE SEQUENCE</scope>
    <source>
        <strain evidence="3">NBRC 110799</strain>
    </source>
</reference>
<name>A0A919P7E3_9CELL</name>
<dbReference type="AlphaFoldDB" id="A0A919P7E3"/>
<dbReference type="RefSeq" id="WP_203757956.1">
    <property type="nucleotide sequence ID" value="NZ_BONK01000014.1"/>
</dbReference>
<dbReference type="EMBL" id="BONK01000014">
    <property type="protein sequence ID" value="GIG22951.1"/>
    <property type="molecule type" value="Genomic_DNA"/>
</dbReference>
<protein>
    <recommendedName>
        <fullName evidence="2">YCII-related domain-containing protein</fullName>
    </recommendedName>
</protein>
<comment type="caution">
    <text evidence="3">The sequence shown here is derived from an EMBL/GenBank/DDBJ whole genome shotgun (WGS) entry which is preliminary data.</text>
</comment>
<dbReference type="Pfam" id="PF03795">
    <property type="entry name" value="YCII"/>
    <property type="match status" value="1"/>
</dbReference>
<gene>
    <name evidence="3" type="ORF">Cch01nite_36750</name>
</gene>
<dbReference type="InterPro" id="IPR011008">
    <property type="entry name" value="Dimeric_a/b-barrel"/>
</dbReference>
<dbReference type="InterPro" id="IPR005545">
    <property type="entry name" value="YCII"/>
</dbReference>
<evidence type="ECO:0000313" key="4">
    <source>
        <dbReference type="Proteomes" id="UP000632740"/>
    </source>
</evidence>
<organism evidence="3 4">
    <name type="scientific">Cellulomonas chitinilytica</name>
    <dbReference type="NCBI Taxonomy" id="398759"/>
    <lineage>
        <taxon>Bacteria</taxon>
        <taxon>Bacillati</taxon>
        <taxon>Actinomycetota</taxon>
        <taxon>Actinomycetes</taxon>
        <taxon>Micrococcales</taxon>
        <taxon>Cellulomonadaceae</taxon>
        <taxon>Cellulomonas</taxon>
    </lineage>
</organism>
<sequence>MSSTTNWYVLQHAPGPAVPDGESVFDQPGIAGHYAFLARRREAGELVAAGPLPDDDGRGMTVLDVASYDDAVRLATQDDQAVVDGLLTVTVREWRVVMARD</sequence>
<feature type="domain" description="YCII-related" evidence="2">
    <location>
        <begin position="27"/>
        <end position="95"/>
    </location>
</feature>
<evidence type="ECO:0000259" key="2">
    <source>
        <dbReference type="Pfam" id="PF03795"/>
    </source>
</evidence>
<accession>A0A919P7E3</accession>
<dbReference type="Proteomes" id="UP000632740">
    <property type="component" value="Unassembled WGS sequence"/>
</dbReference>
<proteinExistence type="inferred from homology"/>
<evidence type="ECO:0000313" key="3">
    <source>
        <dbReference type="EMBL" id="GIG22951.1"/>
    </source>
</evidence>
<keyword evidence="4" id="KW-1185">Reference proteome</keyword>